<evidence type="ECO:0000313" key="1">
    <source>
        <dbReference type="EMBL" id="GFZ27649.1"/>
    </source>
</evidence>
<dbReference type="Proteomes" id="UP000677218">
    <property type="component" value="Unassembled WGS sequence"/>
</dbReference>
<dbReference type="AlphaFoldDB" id="A0A916QHX4"/>
<organism evidence="1 2">
    <name type="scientific">Lactobacillus corticis</name>
    <dbReference type="NCBI Taxonomy" id="2201249"/>
    <lineage>
        <taxon>Bacteria</taxon>
        <taxon>Bacillati</taxon>
        <taxon>Bacillota</taxon>
        <taxon>Bacilli</taxon>
        <taxon>Lactobacillales</taxon>
        <taxon>Lactobacillaceae</taxon>
        <taxon>Lactobacillus</taxon>
    </lineage>
</organism>
<proteinExistence type="predicted"/>
<protein>
    <submittedName>
        <fullName evidence="1">Uncharacterized protein</fullName>
    </submittedName>
</protein>
<evidence type="ECO:0000313" key="2">
    <source>
        <dbReference type="Proteomes" id="UP000677218"/>
    </source>
</evidence>
<dbReference type="EMBL" id="BMAY01000015">
    <property type="protein sequence ID" value="GFZ27649.1"/>
    <property type="molecule type" value="Genomic_DNA"/>
</dbReference>
<accession>A0A916QHX4</accession>
<sequence length="78" mass="8714">MIYYENISKQTTGTEYHDISDLDGGGCIYDNVPNCISVLDRKFDSPIVFNSVIKEAKNGITTKAKINLLINNINCDLK</sequence>
<name>A0A916QHX4_9LACO</name>
<reference evidence="1" key="1">
    <citation type="submission" date="2020-08" db="EMBL/GenBank/DDBJ databases">
        <title>Taxonomic study for Lactobacillus species isolated from hardwood bark.</title>
        <authorList>
            <person name="Tohno M."/>
            <person name="Tanizawa Y."/>
        </authorList>
    </citation>
    <scope>NUCLEOTIDE SEQUENCE</scope>
    <source>
        <strain evidence="1">B40</strain>
    </source>
</reference>
<comment type="caution">
    <text evidence="1">The sequence shown here is derived from an EMBL/GenBank/DDBJ whole genome shotgun (WGS) entry which is preliminary data.</text>
</comment>
<keyword evidence="2" id="KW-1185">Reference proteome</keyword>
<gene>
    <name evidence="1" type="ORF">LCB40_15290</name>
</gene>